<comment type="similarity">
    <text evidence="1 8 10">Belongs to the thiolase-like superfamily. Beta-ketoacyl-ACP synthases family.</text>
</comment>
<evidence type="ECO:0000256" key="10">
    <source>
        <dbReference type="RuleBase" id="RU003694"/>
    </source>
</evidence>
<evidence type="ECO:0000313" key="13">
    <source>
        <dbReference type="Proteomes" id="UP000314982"/>
    </source>
</evidence>
<dbReference type="Gene3D" id="3.40.47.10">
    <property type="match status" value="1"/>
</dbReference>
<dbReference type="GO" id="GO:0005829">
    <property type="term" value="C:cytosol"/>
    <property type="evidence" value="ECO:0007669"/>
    <property type="project" value="TreeGrafter"/>
</dbReference>
<dbReference type="PANTHER" id="PTHR11712">
    <property type="entry name" value="POLYKETIDE SYNTHASE-RELATED"/>
    <property type="match status" value="1"/>
</dbReference>
<keyword evidence="7" id="KW-0012">Acyltransferase</keyword>
<dbReference type="PROSITE" id="PS52004">
    <property type="entry name" value="KS3_2"/>
    <property type="match status" value="1"/>
</dbReference>
<dbReference type="InterPro" id="IPR016039">
    <property type="entry name" value="Thiolase-like"/>
</dbReference>
<keyword evidence="13" id="KW-1185">Reference proteome</keyword>
<dbReference type="Proteomes" id="UP000314982">
    <property type="component" value="Unassembled WGS sequence"/>
</dbReference>
<sequence>IKKINLKEFLKTFLRVVVTGIGTINSTGHNVKDSFEAVVNGVCGIDAITLFDTSEFSVKIAGEVKDFDPTTVMDKKEVKKADRFIQLGIKAALEAMIDSGYVTEENKKVDASIADRFGMISGSGIGGLSTIERNSVVCETKGSRKVSPFFIPSSLANMLSGFISIEHNLRGPSLSHVTACAASTHALNDAVKTIMIGGADRILVVGAESAICPAGVAGFAAMKALSTRNDDPKKSSRPFDIDRDGFVMGEGAGALVVEDLELALARGAKIYAEIIGFGESGDANHITSPVMDGPLRAMQAAFEMAKNLTGEYPKIDYINAHGTSTPVGDKNETAAIKALFNGKENTPLVSSTKGQIGHCLGAAGAIEAIFTIKALNEGIIPPTINIENQDPECDLDYVANVARKAELTTVMSNNFGFGGTNANIN</sequence>
<dbReference type="SMART" id="SM00825">
    <property type="entry name" value="PKS_KS"/>
    <property type="match status" value="1"/>
</dbReference>
<dbReference type="GO" id="GO:0004315">
    <property type="term" value="F:3-oxoacyl-[acyl-carrier-protein] synthase activity"/>
    <property type="evidence" value="ECO:0007669"/>
    <property type="project" value="TreeGrafter"/>
</dbReference>
<dbReference type="CDD" id="cd00834">
    <property type="entry name" value="KAS_I_II"/>
    <property type="match status" value="1"/>
</dbReference>
<dbReference type="GeneTree" id="ENSGT00940000157768"/>
<dbReference type="NCBIfam" id="NF006274">
    <property type="entry name" value="PRK08439.1"/>
    <property type="match status" value="1"/>
</dbReference>
<dbReference type="PANTHER" id="PTHR11712:SF336">
    <property type="entry name" value="3-OXOACYL-[ACYL-CARRIER-PROTEIN] SYNTHASE, MITOCHONDRIAL"/>
    <property type="match status" value="1"/>
</dbReference>
<dbReference type="Ensembl" id="ENSHHUT00000028189.1">
    <property type="protein sequence ID" value="ENSHHUP00000027114.1"/>
    <property type="gene ID" value="ENSHHUG00000017183.1"/>
</dbReference>
<name>A0A4W5LMY1_9TELE</name>
<reference evidence="12" key="2">
    <citation type="submission" date="2025-08" db="UniProtKB">
        <authorList>
            <consortium name="Ensembl"/>
        </authorList>
    </citation>
    <scope>IDENTIFICATION</scope>
</reference>
<proteinExistence type="inferred from homology"/>
<evidence type="ECO:0000256" key="1">
    <source>
        <dbReference type="ARBA" id="ARBA00008467"/>
    </source>
</evidence>
<feature type="domain" description="Ketosynthase family 3 (KS3)" evidence="11">
    <location>
        <begin position="13"/>
        <end position="425"/>
    </location>
</feature>
<dbReference type="InterPro" id="IPR020841">
    <property type="entry name" value="PKS_Beta-ketoAc_synthase_dom"/>
</dbReference>
<dbReference type="NCBIfam" id="TIGR03150">
    <property type="entry name" value="fabF"/>
    <property type="match status" value="1"/>
</dbReference>
<evidence type="ECO:0000256" key="8">
    <source>
        <dbReference type="PIRNR" id="PIRNR000447"/>
    </source>
</evidence>
<feature type="active site" description="For beta-ketoacyl synthase activity" evidence="9">
    <location>
        <position position="180"/>
    </location>
</feature>
<dbReference type="Pfam" id="PF02801">
    <property type="entry name" value="Ketoacyl-synt_C"/>
    <property type="match status" value="1"/>
</dbReference>
<dbReference type="NCBIfam" id="NF005589">
    <property type="entry name" value="PRK07314.1"/>
    <property type="match status" value="1"/>
</dbReference>
<evidence type="ECO:0000256" key="7">
    <source>
        <dbReference type="ARBA" id="ARBA00023315"/>
    </source>
</evidence>
<evidence type="ECO:0000256" key="9">
    <source>
        <dbReference type="PIRSR" id="PIRSR000447-1"/>
    </source>
</evidence>
<keyword evidence="6 8" id="KW-0275">Fatty acid biosynthesis</keyword>
<evidence type="ECO:0000256" key="5">
    <source>
        <dbReference type="ARBA" id="ARBA00023098"/>
    </source>
</evidence>
<dbReference type="PIRSF" id="PIRSF000447">
    <property type="entry name" value="KAS_II"/>
    <property type="match status" value="1"/>
</dbReference>
<protein>
    <recommendedName>
        <fullName evidence="8">3-oxoacyl-[acyl-carrier-protein] synthase</fullName>
    </recommendedName>
</protein>
<evidence type="ECO:0000313" key="12">
    <source>
        <dbReference type="Ensembl" id="ENSHHUP00000027114.1"/>
    </source>
</evidence>
<keyword evidence="3 8" id="KW-0808">Transferase</keyword>
<evidence type="ECO:0000256" key="6">
    <source>
        <dbReference type="ARBA" id="ARBA00023160"/>
    </source>
</evidence>
<dbReference type="InterPro" id="IPR014030">
    <property type="entry name" value="Ketoacyl_synth_N"/>
</dbReference>
<organism evidence="12 13">
    <name type="scientific">Hucho hucho</name>
    <name type="common">huchen</name>
    <dbReference type="NCBI Taxonomy" id="62062"/>
    <lineage>
        <taxon>Eukaryota</taxon>
        <taxon>Metazoa</taxon>
        <taxon>Chordata</taxon>
        <taxon>Craniata</taxon>
        <taxon>Vertebrata</taxon>
        <taxon>Euteleostomi</taxon>
        <taxon>Actinopterygii</taxon>
        <taxon>Neopterygii</taxon>
        <taxon>Teleostei</taxon>
        <taxon>Protacanthopterygii</taxon>
        <taxon>Salmoniformes</taxon>
        <taxon>Salmonidae</taxon>
        <taxon>Salmoninae</taxon>
        <taxon>Hucho</taxon>
    </lineage>
</organism>
<keyword evidence="4" id="KW-0276">Fatty acid metabolism</keyword>
<reference evidence="13" key="1">
    <citation type="submission" date="2018-06" db="EMBL/GenBank/DDBJ databases">
        <title>Genome assembly of Danube salmon.</title>
        <authorList>
            <person name="Macqueen D.J."/>
            <person name="Gundappa M.K."/>
        </authorList>
    </citation>
    <scope>NUCLEOTIDE SEQUENCE [LARGE SCALE GENOMIC DNA]</scope>
</reference>
<dbReference type="Pfam" id="PF00109">
    <property type="entry name" value="ketoacyl-synt"/>
    <property type="match status" value="1"/>
</dbReference>
<dbReference type="InterPro" id="IPR000794">
    <property type="entry name" value="Beta-ketoacyl_synthase"/>
</dbReference>
<accession>A0A4W5LMY1</accession>
<evidence type="ECO:0000256" key="2">
    <source>
        <dbReference type="ARBA" id="ARBA00022516"/>
    </source>
</evidence>
<evidence type="ECO:0000259" key="11">
    <source>
        <dbReference type="PROSITE" id="PS52004"/>
    </source>
</evidence>
<dbReference type="FunFam" id="3.40.47.10:FF:000018">
    <property type="entry name" value="3-oxoacyl-[acyl-carrier-protein] synthase 2"/>
    <property type="match status" value="1"/>
</dbReference>
<dbReference type="GO" id="GO:0006633">
    <property type="term" value="P:fatty acid biosynthetic process"/>
    <property type="evidence" value="ECO:0007669"/>
    <property type="project" value="UniProtKB-KW"/>
</dbReference>
<evidence type="ECO:0000256" key="3">
    <source>
        <dbReference type="ARBA" id="ARBA00022679"/>
    </source>
</evidence>
<reference evidence="12" key="3">
    <citation type="submission" date="2025-09" db="UniProtKB">
        <authorList>
            <consortium name="Ensembl"/>
        </authorList>
    </citation>
    <scope>IDENTIFICATION</scope>
</reference>
<evidence type="ECO:0000256" key="4">
    <source>
        <dbReference type="ARBA" id="ARBA00022832"/>
    </source>
</evidence>
<dbReference type="AlphaFoldDB" id="A0A4W5LMY1"/>
<keyword evidence="2 8" id="KW-0444">Lipid biosynthesis</keyword>
<dbReference type="InterPro" id="IPR014031">
    <property type="entry name" value="Ketoacyl_synth_C"/>
</dbReference>
<dbReference type="STRING" id="62062.ENSHHUP00000027114"/>
<keyword evidence="5" id="KW-0443">Lipid metabolism</keyword>
<dbReference type="InterPro" id="IPR017568">
    <property type="entry name" value="3-oxoacyl-ACP_synth-2"/>
</dbReference>
<dbReference type="SUPFAM" id="SSF53901">
    <property type="entry name" value="Thiolase-like"/>
    <property type="match status" value="2"/>
</dbReference>